<dbReference type="EMBL" id="JALBUF010000020">
    <property type="protein sequence ID" value="MCI0184654.1"/>
    <property type="molecule type" value="Genomic_DNA"/>
</dbReference>
<feature type="domain" description="HEPN" evidence="1">
    <location>
        <begin position="9"/>
        <end position="113"/>
    </location>
</feature>
<evidence type="ECO:0000313" key="2">
    <source>
        <dbReference type="EMBL" id="MCI0184654.1"/>
    </source>
</evidence>
<dbReference type="Gene3D" id="1.20.120.330">
    <property type="entry name" value="Nucleotidyltransferases domain 2"/>
    <property type="match status" value="1"/>
</dbReference>
<keyword evidence="3" id="KW-1185">Reference proteome</keyword>
<dbReference type="RefSeq" id="WP_241716503.1">
    <property type="nucleotide sequence ID" value="NZ_JALBUF010000020.1"/>
</dbReference>
<name>A0A9X1VBW4_9BACL</name>
<dbReference type="PROSITE" id="PS50910">
    <property type="entry name" value="HEPN"/>
    <property type="match status" value="1"/>
</dbReference>
<sequence length="123" mass="13714">MKEETKAWLAKTHDDMAAAHVLFDAGLTDGACFHSQQAAEKCLKALLEEQGQHVPRTHDLDALIERISNFVAVSDKVREAATFLSSFGVEVRYPGTDSDLEDARESLQMANRIVNWITSYFGE</sequence>
<evidence type="ECO:0000259" key="1">
    <source>
        <dbReference type="PROSITE" id="PS50910"/>
    </source>
</evidence>
<protein>
    <recommendedName>
        <fullName evidence="1">HEPN domain-containing protein</fullName>
    </recommendedName>
</protein>
<gene>
    <name evidence="2" type="ORF">MM817_02951</name>
</gene>
<dbReference type="SUPFAM" id="SSF81593">
    <property type="entry name" value="Nucleotidyltransferase substrate binding subunit/domain"/>
    <property type="match status" value="1"/>
</dbReference>
<proteinExistence type="predicted"/>
<dbReference type="SMART" id="SM00748">
    <property type="entry name" value="HEPN"/>
    <property type="match status" value="1"/>
</dbReference>
<reference evidence="2" key="1">
    <citation type="submission" date="2022-03" db="EMBL/GenBank/DDBJ databases">
        <title>Draft Genome Sequence of Firmicute Strain S0AB, a Heterotrophic Iron/Sulfur-Oxidizing Extreme Acidophile.</title>
        <authorList>
            <person name="Vergara E."/>
            <person name="Pakostova E."/>
            <person name="Johnson D.B."/>
            <person name="Holmes D.S."/>
        </authorList>
    </citation>
    <scope>NUCLEOTIDE SEQUENCE</scope>
    <source>
        <strain evidence="2">S0AB</strain>
    </source>
</reference>
<comment type="caution">
    <text evidence="2">The sequence shown here is derived from an EMBL/GenBank/DDBJ whole genome shotgun (WGS) entry which is preliminary data.</text>
</comment>
<organism evidence="2 3">
    <name type="scientific">Sulfoacidibacillus ferrooxidans</name>
    <dbReference type="NCBI Taxonomy" id="2005001"/>
    <lineage>
        <taxon>Bacteria</taxon>
        <taxon>Bacillati</taxon>
        <taxon>Bacillota</taxon>
        <taxon>Bacilli</taxon>
        <taxon>Bacillales</taxon>
        <taxon>Alicyclobacillaceae</taxon>
        <taxon>Sulfoacidibacillus</taxon>
    </lineage>
</organism>
<dbReference type="Proteomes" id="UP001139263">
    <property type="component" value="Unassembled WGS sequence"/>
</dbReference>
<accession>A0A9X1VBW4</accession>
<dbReference type="InterPro" id="IPR007842">
    <property type="entry name" value="HEPN_dom"/>
</dbReference>
<evidence type="ECO:0000313" key="3">
    <source>
        <dbReference type="Proteomes" id="UP001139263"/>
    </source>
</evidence>
<dbReference type="Pfam" id="PF05168">
    <property type="entry name" value="HEPN"/>
    <property type="match status" value="1"/>
</dbReference>
<dbReference type="AlphaFoldDB" id="A0A9X1VBW4"/>